<keyword evidence="1" id="KW-0547">Nucleotide-binding</keyword>
<dbReference type="Pfam" id="PF13166">
    <property type="entry name" value="AAA_13"/>
    <property type="match status" value="1"/>
</dbReference>
<dbReference type="InterPro" id="IPR017871">
    <property type="entry name" value="ABC_transporter-like_CS"/>
</dbReference>
<evidence type="ECO:0000313" key="6">
    <source>
        <dbReference type="Proteomes" id="UP001057860"/>
    </source>
</evidence>
<evidence type="ECO:0000259" key="4">
    <source>
        <dbReference type="Pfam" id="PF13166"/>
    </source>
</evidence>
<dbReference type="GeneID" id="75140843"/>
<evidence type="ECO:0000313" key="5">
    <source>
        <dbReference type="EMBL" id="UWM43559.1"/>
    </source>
</evidence>
<dbReference type="SUPFAM" id="SSF52540">
    <property type="entry name" value="P-loop containing nucleoside triphosphate hydrolases"/>
    <property type="match status" value="1"/>
</dbReference>
<reference evidence="5" key="1">
    <citation type="submission" date="2022-08" db="EMBL/GenBank/DDBJ databases">
        <authorList>
            <person name="Bogun A."/>
            <person name="Kislichkina A."/>
            <person name="Solomentsev V."/>
            <person name="Skryabin Y."/>
            <person name="Sizova A."/>
            <person name="Platonov M."/>
            <person name="Dentovskaya S."/>
        </authorList>
    </citation>
    <scope>NUCLEOTIDE SEQUENCE</scope>
    <source>
        <strain evidence="5">SCPM-O-B-7604</strain>
    </source>
</reference>
<sequence>MDVEINYCNNIDKAKILISEGKLNIKFAPNGTGKSTIARAIQYSQTQNQQSLQLLLPFKFRTNNPDNIQPLVTGTEALSQVMCFNEEYVSQFTFQPDELVSNSFDILIKNDAYRETEREIEEIIITIRQVFTDNPDLETLLSNLQVLADAFKLTKAGLSKSTTGMKGLSSGNKIKHIPLGLESYKPFIQSDKSVDWISWQTKGHEDFSALSDNCCPFCTSDASVKKEQIQKVSQEYDKAVIKNLIGIINVVKSLGEYFSEAARENLATITNLENGLENQHETYIITIKSQTDDLIKKLNTLKMLSGFHFEEGENVAEKLASYILDLNFFTELQSTKTQETVDKINSSLSGLIVHAGKLQGKINQQRSKIKKLIEKHKKDINNFLSYAGYRYRVQIIGDSMQSWLKLQHVDHDEFVSGGSQHLSYGERNAFAIVLFMYECLAKNPGLIILDDPISSFDKNKKFAILEMLFRRDSKDCLKGKTVLMLTHDVEPIIDTLKSVKNQFSNQVSASYLRLDNDQICEQRISENDIKTFAQICQSVTDSEYNDIIKLIYLRRHYEILDDKGDAYQVLSNILHKREKPTDSREPQDQNRQHPEMDSLRVIKGCGEISERISTFNYTRIHAELSDDENIRALYRSCQSGYEKLQVFRLFDMDVKNSVIQKFINETYHIENEFICQLDPTHFDFIPAYVIKECDKIVFSESTEPVL</sequence>
<evidence type="ECO:0000256" key="1">
    <source>
        <dbReference type="ARBA" id="ARBA00022741"/>
    </source>
</evidence>
<feature type="compositionally biased region" description="Basic and acidic residues" evidence="3">
    <location>
        <begin position="579"/>
        <end position="596"/>
    </location>
</feature>
<evidence type="ECO:0000256" key="2">
    <source>
        <dbReference type="ARBA" id="ARBA00022840"/>
    </source>
</evidence>
<dbReference type="PROSITE" id="PS00211">
    <property type="entry name" value="ABC_TRANSPORTER_1"/>
    <property type="match status" value="1"/>
</dbReference>
<evidence type="ECO:0000256" key="3">
    <source>
        <dbReference type="SAM" id="MobiDB-lite"/>
    </source>
</evidence>
<gene>
    <name evidence="5" type="ORF">N0H69_12550</name>
</gene>
<keyword evidence="2" id="KW-0067">ATP-binding</keyword>
<feature type="region of interest" description="Disordered" evidence="3">
    <location>
        <begin position="577"/>
        <end position="596"/>
    </location>
</feature>
<protein>
    <submittedName>
        <fullName evidence="5">AAA family ATPase</fullName>
    </submittedName>
</protein>
<dbReference type="InterPro" id="IPR027417">
    <property type="entry name" value="P-loop_NTPase"/>
</dbReference>
<dbReference type="Proteomes" id="UP001057860">
    <property type="component" value="Chromosome"/>
</dbReference>
<keyword evidence="6" id="KW-1185">Reference proteome</keyword>
<proteinExistence type="predicted"/>
<feature type="domain" description="Protein CR006 P-loop" evidence="4">
    <location>
        <begin position="419"/>
        <end position="530"/>
    </location>
</feature>
<accession>A0ABY5UJ77</accession>
<dbReference type="Gene3D" id="3.40.50.300">
    <property type="entry name" value="P-loop containing nucleotide triphosphate hydrolases"/>
    <property type="match status" value="1"/>
</dbReference>
<dbReference type="EMBL" id="CP104006">
    <property type="protein sequence ID" value="UWM43559.1"/>
    <property type="molecule type" value="Genomic_DNA"/>
</dbReference>
<dbReference type="InterPro" id="IPR026866">
    <property type="entry name" value="CR006_AAA"/>
</dbReference>
<name>A0ABY5UJ77_9GAMM</name>
<dbReference type="InterPro" id="IPR015854">
    <property type="entry name" value="ABC_transpr_LolD-like"/>
</dbReference>
<dbReference type="PANTHER" id="PTHR24220">
    <property type="entry name" value="IMPORT ATP-BINDING PROTEIN"/>
    <property type="match status" value="1"/>
</dbReference>
<dbReference type="RefSeq" id="WP_050152200.1">
    <property type="nucleotide sequence ID" value="NZ_CP104006.1"/>
</dbReference>
<organism evidence="5 6">
    <name type="scientific">Yersinia alsatica</name>
    <dbReference type="NCBI Taxonomy" id="2890317"/>
    <lineage>
        <taxon>Bacteria</taxon>
        <taxon>Pseudomonadati</taxon>
        <taxon>Pseudomonadota</taxon>
        <taxon>Gammaproteobacteria</taxon>
        <taxon>Enterobacterales</taxon>
        <taxon>Yersiniaceae</taxon>
        <taxon>Yersinia</taxon>
    </lineage>
</organism>